<dbReference type="AlphaFoldDB" id="A0A3A3GKG9"/>
<evidence type="ECO:0008006" key="4">
    <source>
        <dbReference type="Google" id="ProtNLM"/>
    </source>
</evidence>
<keyword evidence="1" id="KW-0732">Signal</keyword>
<name>A0A3A3GKG9_PANTH</name>
<evidence type="ECO:0000256" key="1">
    <source>
        <dbReference type="SAM" id="SignalP"/>
    </source>
</evidence>
<feature type="signal peptide" evidence="1">
    <location>
        <begin position="1"/>
        <end position="31"/>
    </location>
</feature>
<protein>
    <recommendedName>
        <fullName evidence="4">DUF4352 domain-containing protein</fullName>
    </recommendedName>
</protein>
<feature type="chain" id="PRO_5017198976" description="DUF4352 domain-containing protein" evidence="1">
    <location>
        <begin position="32"/>
        <end position="841"/>
    </location>
</feature>
<accession>A0A3A3GKG9</accession>
<reference evidence="2 3" key="1">
    <citation type="submission" date="2018-09" db="EMBL/GenBank/DDBJ databases">
        <title>Paenibacillus SK2017-BO5.</title>
        <authorList>
            <person name="Piskunova J.V."/>
            <person name="Dubiley S.A."/>
            <person name="Severinov K.V."/>
        </authorList>
    </citation>
    <scope>NUCLEOTIDE SEQUENCE [LARGE SCALE GENOMIC DNA]</scope>
    <source>
        <strain evidence="2 3">BO5</strain>
    </source>
</reference>
<evidence type="ECO:0000313" key="3">
    <source>
        <dbReference type="Proteomes" id="UP000266177"/>
    </source>
</evidence>
<dbReference type="Proteomes" id="UP000266177">
    <property type="component" value="Unassembled WGS sequence"/>
</dbReference>
<evidence type="ECO:0000313" key="2">
    <source>
        <dbReference type="EMBL" id="RJG24856.1"/>
    </source>
</evidence>
<dbReference type="RefSeq" id="WP_119792618.1">
    <property type="nucleotide sequence ID" value="NZ_QYZD01000005.1"/>
</dbReference>
<proteinExistence type="predicted"/>
<comment type="caution">
    <text evidence="2">The sequence shown here is derived from an EMBL/GenBank/DDBJ whole genome shotgun (WGS) entry which is preliminary data.</text>
</comment>
<sequence>MKKNTFAIILAASLVLTQTSSFLMLSENASAAQAKTSSSANNQQKAPVVHTLADIKPVNITSKSYVKLTDVNIVSQENTNILTYTLTYYNNENTTMPLIDYWTRVKTKSGTVYSSSLVTSDKDVNKVPPKSQLSVTYYSKIARHLKATDLNFTFLKWDFSKPNFEKQLGSFSIPANYVTSTPTGKSRTVNINEIPVKVSVGEFITFANEDYNFVNVTLNFENTGYKVLEDLKTKFVIRSSKGANYPLVADGASTDLKLRPNEKKSLSFMTKIPKGIDLANLELQVLKEDEMLKADIATATFQLPKANSQNTSTDEYETKLITVDNTKLQTQIQTSWALHGTDKNNVVINFNIENIGSKSVKIPDYKFVLFTKDNHQYPIDTKQLENLTIKSKDKMSIRLNVEVPKEVDLNKLTLYVNQPADSESKETQYEYPVGIYKVPSPILMNNSIGQEYHVENKYGTFGLSLENIQRLPWVDGDMLSAKVSIRNKGNSTVQLPKIEGVFKIDSASTSGESKLISADSSMIIGPKASLDLYVVTKIPYYLDYNQIQVALLEKFSDNQSLEFFEFMNYGELKEIPTVANGSVHEIKTQGRNAELKVRNTQVYPGTSSNIVYTELEMKNMEKRQADLSQMVAYYKSKDGQYYKADMIQVDKATTPEGRNLVVAWSKLPRNLSTEDMTLIIGEGTTNDKFTAPKEEATAYINAVQMDLLFKQPQMKPDLYNIELFPYTLSIKNVYGALSDTGVRVEFDYNLKRDNELEMGEFKHKLVMELVDTSTNTSFEKELTFENDLKEGANQHGTVSFDGSVFEKIKGGSFKIYIHDKFEGQKIPLANQGFYYSTILGK</sequence>
<organism evidence="2 3">
    <name type="scientific">Paenibacillus thiaminolyticus</name>
    <name type="common">Bacillus thiaminolyticus</name>
    <dbReference type="NCBI Taxonomy" id="49283"/>
    <lineage>
        <taxon>Bacteria</taxon>
        <taxon>Bacillati</taxon>
        <taxon>Bacillota</taxon>
        <taxon>Bacilli</taxon>
        <taxon>Bacillales</taxon>
        <taxon>Paenibacillaceae</taxon>
        <taxon>Paenibacillus</taxon>
    </lineage>
</organism>
<gene>
    <name evidence="2" type="ORF">DQX05_08410</name>
</gene>
<dbReference type="EMBL" id="QYZD01000005">
    <property type="protein sequence ID" value="RJG24856.1"/>
    <property type="molecule type" value="Genomic_DNA"/>
</dbReference>
<dbReference type="OrthoDB" id="2675985at2"/>